<gene>
    <name evidence="2" type="ORF">V466_23035</name>
</gene>
<keyword evidence="1" id="KW-0812">Transmembrane</keyword>
<reference evidence="2 3" key="1">
    <citation type="submission" date="2013-12" db="EMBL/GenBank/DDBJ databases">
        <authorList>
            <person name="Formusa P.A."/>
            <person name="Habash M."/>
            <person name="Lee H."/>
            <person name="Trevors J.T."/>
        </authorList>
    </citation>
    <scope>NUCLEOTIDE SEQUENCE [LARGE SCALE GENOMIC DNA]</scope>
    <source>
        <strain evidence="2 3">PD30</strain>
    </source>
</reference>
<proteinExistence type="predicted"/>
<feature type="transmembrane region" description="Helical" evidence="1">
    <location>
        <begin position="40"/>
        <end position="59"/>
    </location>
</feature>
<feature type="transmembrane region" description="Helical" evidence="1">
    <location>
        <begin position="79"/>
        <end position="103"/>
    </location>
</feature>
<dbReference type="eggNOG" id="COG4392">
    <property type="taxonomic scope" value="Bacteria"/>
</dbReference>
<feature type="transmembrane region" description="Helical" evidence="1">
    <location>
        <begin position="6"/>
        <end position="28"/>
    </location>
</feature>
<keyword evidence="1" id="KW-0472">Membrane</keyword>
<dbReference type="InterPro" id="IPR008407">
    <property type="entry name" value="Brnchd-chn_aa_trnsp_AzlD"/>
</dbReference>
<dbReference type="Proteomes" id="UP000026739">
    <property type="component" value="Unassembled WGS sequence"/>
</dbReference>
<accession>A0A059KY13</accession>
<organism evidence="2 3">
    <name type="scientific">Pseudomonas mandelii PD30</name>
    <dbReference type="NCBI Taxonomy" id="1419583"/>
    <lineage>
        <taxon>Bacteria</taxon>
        <taxon>Pseudomonadati</taxon>
        <taxon>Pseudomonadota</taxon>
        <taxon>Gammaproteobacteria</taxon>
        <taxon>Pseudomonadales</taxon>
        <taxon>Pseudomonadaceae</taxon>
        <taxon>Pseudomonas</taxon>
    </lineage>
</organism>
<protein>
    <submittedName>
        <fullName evidence="2">Branched-chain amino acid ABC transporter</fullName>
    </submittedName>
</protein>
<evidence type="ECO:0000313" key="2">
    <source>
        <dbReference type="EMBL" id="KDD66720.1"/>
    </source>
</evidence>
<dbReference type="AlphaFoldDB" id="A0A059KY13"/>
<evidence type="ECO:0000256" key="1">
    <source>
        <dbReference type="SAM" id="Phobius"/>
    </source>
</evidence>
<dbReference type="EMBL" id="AZQQ01000096">
    <property type="protein sequence ID" value="KDD66720.1"/>
    <property type="molecule type" value="Genomic_DNA"/>
</dbReference>
<sequence length="108" mass="11615">MSDLALWGMFLAAGLGTFAMRLSFVALYGRLRIPSVLSRALLYVPASVLAALVLPAVVYPNGQGDFVLNNPQIPAAIMAAWVAWQTRNTVLTLAVGMGGLWLFKFFGV</sequence>
<evidence type="ECO:0000313" key="3">
    <source>
        <dbReference type="Proteomes" id="UP000026739"/>
    </source>
</evidence>
<dbReference type="Pfam" id="PF05437">
    <property type="entry name" value="AzlD"/>
    <property type="match status" value="1"/>
</dbReference>
<dbReference type="RefSeq" id="WP_033060143.1">
    <property type="nucleotide sequence ID" value="NZ_AZQQ01000096.1"/>
</dbReference>
<keyword evidence="1" id="KW-1133">Transmembrane helix</keyword>
<comment type="caution">
    <text evidence="2">The sequence shown here is derived from an EMBL/GenBank/DDBJ whole genome shotgun (WGS) entry which is preliminary data.</text>
</comment>
<name>A0A059KY13_9PSED</name>